<keyword evidence="3" id="KW-1185">Reference proteome</keyword>
<reference evidence="2 3" key="1">
    <citation type="submission" date="2018-08" db="EMBL/GenBank/DDBJ databases">
        <title>Chitinophagaceae sp. K23C18032701, a novel bacterium isolated from forest soil.</title>
        <authorList>
            <person name="Wang C."/>
        </authorList>
    </citation>
    <scope>NUCLEOTIDE SEQUENCE [LARGE SCALE GENOMIC DNA]</scope>
    <source>
        <strain evidence="2 3">K23C18032701</strain>
    </source>
</reference>
<comment type="caution">
    <text evidence="2">The sequence shown here is derived from an EMBL/GenBank/DDBJ whole genome shotgun (WGS) entry which is preliminary data.</text>
</comment>
<dbReference type="OrthoDB" id="9771846at2"/>
<organism evidence="2 3">
    <name type="scientific">Deminuibacter soli</name>
    <dbReference type="NCBI Taxonomy" id="2291815"/>
    <lineage>
        <taxon>Bacteria</taxon>
        <taxon>Pseudomonadati</taxon>
        <taxon>Bacteroidota</taxon>
        <taxon>Chitinophagia</taxon>
        <taxon>Chitinophagales</taxon>
        <taxon>Chitinophagaceae</taxon>
        <taxon>Deminuibacter</taxon>
    </lineage>
</organism>
<dbReference type="SUPFAM" id="SSF53448">
    <property type="entry name" value="Nucleotide-diphospho-sugar transferases"/>
    <property type="match status" value="1"/>
</dbReference>
<dbReference type="AlphaFoldDB" id="A0A3E1NFZ6"/>
<dbReference type="GO" id="GO:0016740">
    <property type="term" value="F:transferase activity"/>
    <property type="evidence" value="ECO:0007669"/>
    <property type="project" value="UniProtKB-KW"/>
</dbReference>
<sequence>MDIAVSIVLYKSERDAIQQLLSDIFGCNKKIFILLIDNSPTDDLKTCTNDPRVKYIFNNANLGYGAAHNIGLEESSKRGIKYHLVVNPDISFQSNVLSTLYDFMDNHEEVGLVMPKVCYEDGSLQRLCKLLPTPFDLIGRRFFPASLVKNSNMRYELHTFEYNTILDTACLSGCFMFLRTDVLKKSGLFDPRYFMYLEDYDLVRRIHRFSKTICYPFVSITHGHKKESYQNKTLLKIHLKSAISYFNKWGWFFDKERKIVNKQVLSNLNKSTVI</sequence>
<feature type="domain" description="Glycosyltransferase 2-like" evidence="1">
    <location>
        <begin position="13"/>
        <end position="149"/>
    </location>
</feature>
<accession>A0A3E1NFZ6</accession>
<dbReference type="PANTHER" id="PTHR43179:SF10">
    <property type="entry name" value="GLYCOSYL TRANSFERASE"/>
    <property type="match status" value="1"/>
</dbReference>
<dbReference type="InterPro" id="IPR029044">
    <property type="entry name" value="Nucleotide-diphossugar_trans"/>
</dbReference>
<keyword evidence="2" id="KW-0808">Transferase</keyword>
<dbReference type="Gene3D" id="3.90.550.10">
    <property type="entry name" value="Spore Coat Polysaccharide Biosynthesis Protein SpsA, Chain A"/>
    <property type="match status" value="1"/>
</dbReference>
<dbReference type="Proteomes" id="UP000261284">
    <property type="component" value="Unassembled WGS sequence"/>
</dbReference>
<evidence type="ECO:0000259" key="1">
    <source>
        <dbReference type="Pfam" id="PF00535"/>
    </source>
</evidence>
<name>A0A3E1NFZ6_9BACT</name>
<proteinExistence type="predicted"/>
<gene>
    <name evidence="2" type="ORF">DXN05_19015</name>
</gene>
<evidence type="ECO:0000313" key="2">
    <source>
        <dbReference type="EMBL" id="RFM26744.1"/>
    </source>
</evidence>
<dbReference type="Pfam" id="PF00535">
    <property type="entry name" value="Glycos_transf_2"/>
    <property type="match status" value="1"/>
</dbReference>
<dbReference type="InterPro" id="IPR001173">
    <property type="entry name" value="Glyco_trans_2-like"/>
</dbReference>
<dbReference type="EMBL" id="QTJU01000008">
    <property type="protein sequence ID" value="RFM26744.1"/>
    <property type="molecule type" value="Genomic_DNA"/>
</dbReference>
<evidence type="ECO:0000313" key="3">
    <source>
        <dbReference type="Proteomes" id="UP000261284"/>
    </source>
</evidence>
<protein>
    <submittedName>
        <fullName evidence="2">Glycosyltransferase family 2 protein</fullName>
    </submittedName>
</protein>
<dbReference type="PANTHER" id="PTHR43179">
    <property type="entry name" value="RHAMNOSYLTRANSFERASE WBBL"/>
    <property type="match status" value="1"/>
</dbReference>
<dbReference type="CDD" id="cd04186">
    <property type="entry name" value="GT_2_like_c"/>
    <property type="match status" value="1"/>
</dbReference>